<dbReference type="AlphaFoldDB" id="A0AAV5T602"/>
<organism evidence="1 2">
    <name type="scientific">Pristionchus entomophagus</name>
    <dbReference type="NCBI Taxonomy" id="358040"/>
    <lineage>
        <taxon>Eukaryota</taxon>
        <taxon>Metazoa</taxon>
        <taxon>Ecdysozoa</taxon>
        <taxon>Nematoda</taxon>
        <taxon>Chromadorea</taxon>
        <taxon>Rhabditida</taxon>
        <taxon>Rhabditina</taxon>
        <taxon>Diplogasteromorpha</taxon>
        <taxon>Diplogasteroidea</taxon>
        <taxon>Neodiplogasteridae</taxon>
        <taxon>Pristionchus</taxon>
    </lineage>
</organism>
<accession>A0AAV5T602</accession>
<evidence type="ECO:0000313" key="1">
    <source>
        <dbReference type="EMBL" id="GMS87750.1"/>
    </source>
</evidence>
<proteinExistence type="predicted"/>
<keyword evidence="2" id="KW-1185">Reference proteome</keyword>
<feature type="non-terminal residue" evidence="1">
    <location>
        <position position="1"/>
    </location>
</feature>
<gene>
    <name evidence="1" type="ORF">PENTCL1PPCAC_9925</name>
</gene>
<dbReference type="EMBL" id="BTSX01000003">
    <property type="protein sequence ID" value="GMS87750.1"/>
    <property type="molecule type" value="Genomic_DNA"/>
</dbReference>
<evidence type="ECO:0000313" key="2">
    <source>
        <dbReference type="Proteomes" id="UP001432027"/>
    </source>
</evidence>
<evidence type="ECO:0008006" key="3">
    <source>
        <dbReference type="Google" id="ProtNLM"/>
    </source>
</evidence>
<protein>
    <recommendedName>
        <fullName evidence="3">F-box domain-containing protein</fullName>
    </recommendedName>
</protein>
<comment type="caution">
    <text evidence="1">The sequence shown here is derived from an EMBL/GenBank/DDBJ whole genome shotgun (WGS) entry which is preliminary data.</text>
</comment>
<sequence length="126" mass="14817">LMVSSLLESPLTDALSRAALPLDIIRSIVRMNTGECTESMRSISATWNMLINELLKNLPPVKWAYFRPLWIERVLVFRFRAEEKYFKQFEALIPKQWREETKRDSGTPLAYYRLPIDQPLTVYHVS</sequence>
<reference evidence="1" key="1">
    <citation type="submission" date="2023-10" db="EMBL/GenBank/DDBJ databases">
        <title>Genome assembly of Pristionchus species.</title>
        <authorList>
            <person name="Yoshida K."/>
            <person name="Sommer R.J."/>
        </authorList>
    </citation>
    <scope>NUCLEOTIDE SEQUENCE</scope>
    <source>
        <strain evidence="1">RS0144</strain>
    </source>
</reference>
<name>A0AAV5T602_9BILA</name>
<dbReference type="Proteomes" id="UP001432027">
    <property type="component" value="Unassembled WGS sequence"/>
</dbReference>